<dbReference type="InterPro" id="IPR024535">
    <property type="entry name" value="RHGA/B-epi-like_pectate_lyase"/>
</dbReference>
<dbReference type="CDD" id="cd23668">
    <property type="entry name" value="GH55_beta13glucanase-like"/>
    <property type="match status" value="1"/>
</dbReference>
<keyword evidence="1" id="KW-0732">Signal</keyword>
<gene>
    <name evidence="3" type="ORF">HD556DRAFT_1445726</name>
</gene>
<proteinExistence type="predicted"/>
<dbReference type="GeneID" id="64600745"/>
<evidence type="ECO:0000313" key="3">
    <source>
        <dbReference type="EMBL" id="KAG1790954.1"/>
    </source>
</evidence>
<evidence type="ECO:0000259" key="2">
    <source>
        <dbReference type="Pfam" id="PF12708"/>
    </source>
</evidence>
<dbReference type="PANTHER" id="PTHR33928">
    <property type="entry name" value="POLYGALACTURONASE QRT3"/>
    <property type="match status" value="1"/>
</dbReference>
<reference evidence="3" key="1">
    <citation type="journal article" date="2020" name="New Phytol.">
        <title>Comparative genomics reveals dynamic genome evolution in host specialist ectomycorrhizal fungi.</title>
        <authorList>
            <person name="Lofgren L.A."/>
            <person name="Nguyen N.H."/>
            <person name="Vilgalys R."/>
            <person name="Ruytinx J."/>
            <person name="Liao H.L."/>
            <person name="Branco S."/>
            <person name="Kuo A."/>
            <person name="LaButti K."/>
            <person name="Lipzen A."/>
            <person name="Andreopoulos W."/>
            <person name="Pangilinan J."/>
            <person name="Riley R."/>
            <person name="Hundley H."/>
            <person name="Na H."/>
            <person name="Barry K."/>
            <person name="Grigoriev I.V."/>
            <person name="Stajich J.E."/>
            <person name="Kennedy P.G."/>
        </authorList>
    </citation>
    <scope>NUCLEOTIDE SEQUENCE</scope>
    <source>
        <strain evidence="3">S12</strain>
    </source>
</reference>
<dbReference type="InterPro" id="IPR039279">
    <property type="entry name" value="QRT3-like"/>
</dbReference>
<sequence>MVFASLLLLVLGAIVSQTTQVAALGSACGVPLTTGNALWGEPYWLEHIHHQGVAPFAPNATKYKVFRNVKEYGAVGDGVHDDTAAINAAISTGSRCGNLTCGSSTTTPAVVYFPTGTYLVSAPLHAYYYTVMVGDARTPPTLLASANFTGIAVIDGDPYTNNQNWYVNQVSFYRSARNFVIDLTRMPANASATGIHWQVSQSTSLVNVVVNMSTEPGNNHQGMYMEDGSGGFMGDLVFNGGKYGIWVGNQQFTVRNLTVNNANTAVFGSWNWGWTYQRVIINDCQVGFNLSGGGNGGEAIIDAVVTNTPVFIKTPKPTNGSVSGSLVLNNIHLNNVSTAVMENGTAILAGGTRTVDSWGKGNIYTGTHPNGTFTQGKIHSAHKDSVLLDHNGFIVSKGHPMYADYSVDQFKSVKSLGAVGDGIADDTEAIKAVLAKYAGCYIIYFDAGIYKVTSTIQVPAGTRIVGEAWSQIMGAGLNFNNKEDPNVVVQVGTPGSQGITEITDIVFTTQGPAAGAIVVEWNVRDPPGLQGAAGMLGGGKFKVLSHADVDLSFFILANGTHLQDAECPAGSFNPECFAAFLALHITYGASAYLEGTWVWLADHDLDGSHQLTLFSGRGILSHSQGPVWMIGTGEFVLLSTRRMFSTAEHHVLYQYSLVGAKNHYMGLIQTETPYFQPDPAPPGPFDISNVYDDPTFANGTTMAWGLWVQSSTDIIVFGSGHYSFFQNYSTACGGNTTCQTQIVNVDWTSSISIYNLATVGTRYQLSIEENGIIYFANDSEGFSSTVTLWSPARAIYP</sequence>
<dbReference type="Proteomes" id="UP000719766">
    <property type="component" value="Unassembled WGS sequence"/>
</dbReference>
<name>A0A9P7DFW9_9AGAM</name>
<dbReference type="PANTHER" id="PTHR33928:SF2">
    <property type="entry name" value="PECTATE LYASE SUPERFAMILY PROTEIN DOMAIN-CONTAINING PROTEIN-RELATED"/>
    <property type="match status" value="1"/>
</dbReference>
<dbReference type="SUPFAM" id="SSF51126">
    <property type="entry name" value="Pectin lyase-like"/>
    <property type="match status" value="2"/>
</dbReference>
<feature type="domain" description="Rhamnogalacturonase A/B/Epimerase-like pectate lyase" evidence="2">
    <location>
        <begin position="66"/>
        <end position="289"/>
    </location>
</feature>
<keyword evidence="3" id="KW-0378">Hydrolase</keyword>
<keyword evidence="4" id="KW-1185">Reference proteome</keyword>
<evidence type="ECO:0000256" key="1">
    <source>
        <dbReference type="SAM" id="SignalP"/>
    </source>
</evidence>
<protein>
    <submittedName>
        <fullName evidence="3">Glycoside hydrolase family 55 protein</fullName>
    </submittedName>
</protein>
<feature type="signal peptide" evidence="1">
    <location>
        <begin position="1"/>
        <end position="23"/>
    </location>
</feature>
<dbReference type="OrthoDB" id="1046782at2759"/>
<comment type="caution">
    <text evidence="3">The sequence shown here is derived from an EMBL/GenBank/DDBJ whole genome shotgun (WGS) entry which is preliminary data.</text>
</comment>
<feature type="domain" description="Rhamnogalacturonase A/B/Epimerase-like pectate lyase" evidence="2">
    <location>
        <begin position="411"/>
        <end position="479"/>
    </location>
</feature>
<organism evidence="3 4">
    <name type="scientific">Suillus plorans</name>
    <dbReference type="NCBI Taxonomy" id="116603"/>
    <lineage>
        <taxon>Eukaryota</taxon>
        <taxon>Fungi</taxon>
        <taxon>Dikarya</taxon>
        <taxon>Basidiomycota</taxon>
        <taxon>Agaricomycotina</taxon>
        <taxon>Agaricomycetes</taxon>
        <taxon>Agaricomycetidae</taxon>
        <taxon>Boletales</taxon>
        <taxon>Suillineae</taxon>
        <taxon>Suillaceae</taxon>
        <taxon>Suillus</taxon>
    </lineage>
</organism>
<dbReference type="AlphaFoldDB" id="A0A9P7DFW9"/>
<evidence type="ECO:0000313" key="4">
    <source>
        <dbReference type="Proteomes" id="UP000719766"/>
    </source>
</evidence>
<feature type="chain" id="PRO_5040377121" evidence="1">
    <location>
        <begin position="24"/>
        <end position="797"/>
    </location>
</feature>
<accession>A0A9P7DFW9</accession>
<dbReference type="GO" id="GO:0004650">
    <property type="term" value="F:polygalacturonase activity"/>
    <property type="evidence" value="ECO:0007669"/>
    <property type="project" value="InterPro"/>
</dbReference>
<dbReference type="EMBL" id="JABBWE010000046">
    <property type="protein sequence ID" value="KAG1790954.1"/>
    <property type="molecule type" value="Genomic_DNA"/>
</dbReference>
<dbReference type="RefSeq" id="XP_041157882.1">
    <property type="nucleotide sequence ID" value="XM_041306981.1"/>
</dbReference>
<dbReference type="InterPro" id="IPR012334">
    <property type="entry name" value="Pectin_lyas_fold"/>
</dbReference>
<dbReference type="Gene3D" id="2.160.20.10">
    <property type="entry name" value="Single-stranded right-handed beta-helix, Pectin lyase-like"/>
    <property type="match status" value="2"/>
</dbReference>
<dbReference type="Pfam" id="PF12708">
    <property type="entry name" value="Pect-lyase_RHGA_epim"/>
    <property type="match status" value="2"/>
</dbReference>
<dbReference type="InterPro" id="IPR011050">
    <property type="entry name" value="Pectin_lyase_fold/virulence"/>
</dbReference>